<sequence length="265" mass="29857">MYLKVTMEEFFKQDNNFEYVLQPLQDIHLHSHSSYEIQQNGNITYVYVFLGIALLVILIAGINFMNLSTARSGKRAKEVGVRKVTGASRKMLIVQFLTESVLQCFIALFLAFVFVELFLPGFNNILETDLDLMNDHLGLTITFSIIITIIYGLFAGSYPAFFLSGFQPVAVLKGDFTKTKGGALLRKILVIIQFTSSTILIIGMIIIFTQISFLHNKDLGFKGDQVIIAPIKTAKMAENFRNYKDIFLTNSNMLSISRADYFPGD</sequence>
<organism evidence="9">
    <name type="scientific">marine sediment metagenome</name>
    <dbReference type="NCBI Taxonomy" id="412755"/>
    <lineage>
        <taxon>unclassified sequences</taxon>
        <taxon>metagenomes</taxon>
        <taxon>ecological metagenomes</taxon>
    </lineage>
</organism>
<feature type="transmembrane region" description="Helical" evidence="7">
    <location>
        <begin position="92"/>
        <end position="119"/>
    </location>
</feature>
<dbReference type="PANTHER" id="PTHR30572">
    <property type="entry name" value="MEMBRANE COMPONENT OF TRANSPORTER-RELATED"/>
    <property type="match status" value="1"/>
</dbReference>
<protein>
    <recommendedName>
        <fullName evidence="8">ABC3 transporter permease C-terminal domain-containing protein</fullName>
    </recommendedName>
</protein>
<keyword evidence="4 7" id="KW-1133">Transmembrane helix</keyword>
<feature type="transmembrane region" description="Helical" evidence="7">
    <location>
        <begin position="45"/>
        <end position="67"/>
    </location>
</feature>
<reference evidence="9" key="1">
    <citation type="journal article" date="2014" name="Front. Microbiol.">
        <title>High frequency of phylogenetically diverse reductive dehalogenase-homologous genes in deep subseafloor sedimentary metagenomes.</title>
        <authorList>
            <person name="Kawai M."/>
            <person name="Futagami T."/>
            <person name="Toyoda A."/>
            <person name="Takaki Y."/>
            <person name="Nishi S."/>
            <person name="Hori S."/>
            <person name="Arai W."/>
            <person name="Tsubouchi T."/>
            <person name="Morono Y."/>
            <person name="Uchiyama I."/>
            <person name="Ito T."/>
            <person name="Fujiyama A."/>
            <person name="Inagaki F."/>
            <person name="Takami H."/>
        </authorList>
    </citation>
    <scope>NUCLEOTIDE SEQUENCE</scope>
    <source>
        <strain evidence="9">Expedition CK06-06</strain>
    </source>
</reference>
<evidence type="ECO:0000313" key="9">
    <source>
        <dbReference type="EMBL" id="GAG56977.1"/>
    </source>
</evidence>
<evidence type="ECO:0000256" key="6">
    <source>
        <dbReference type="ARBA" id="ARBA00038076"/>
    </source>
</evidence>
<dbReference type="AlphaFoldDB" id="X0ZFM7"/>
<evidence type="ECO:0000256" key="2">
    <source>
        <dbReference type="ARBA" id="ARBA00022475"/>
    </source>
</evidence>
<dbReference type="GO" id="GO:0005886">
    <property type="term" value="C:plasma membrane"/>
    <property type="evidence" value="ECO:0007669"/>
    <property type="project" value="UniProtKB-SubCell"/>
</dbReference>
<evidence type="ECO:0000256" key="1">
    <source>
        <dbReference type="ARBA" id="ARBA00004651"/>
    </source>
</evidence>
<feature type="transmembrane region" description="Helical" evidence="7">
    <location>
        <begin position="139"/>
        <end position="163"/>
    </location>
</feature>
<evidence type="ECO:0000256" key="3">
    <source>
        <dbReference type="ARBA" id="ARBA00022692"/>
    </source>
</evidence>
<dbReference type="GO" id="GO:0022857">
    <property type="term" value="F:transmembrane transporter activity"/>
    <property type="evidence" value="ECO:0007669"/>
    <property type="project" value="TreeGrafter"/>
</dbReference>
<evidence type="ECO:0000259" key="8">
    <source>
        <dbReference type="Pfam" id="PF02687"/>
    </source>
</evidence>
<keyword evidence="2" id="KW-1003">Cell membrane</keyword>
<dbReference type="InterPro" id="IPR003838">
    <property type="entry name" value="ABC3_permease_C"/>
</dbReference>
<dbReference type="Pfam" id="PF02687">
    <property type="entry name" value="FtsX"/>
    <property type="match status" value="1"/>
</dbReference>
<evidence type="ECO:0000256" key="5">
    <source>
        <dbReference type="ARBA" id="ARBA00023136"/>
    </source>
</evidence>
<feature type="transmembrane region" description="Helical" evidence="7">
    <location>
        <begin position="184"/>
        <end position="208"/>
    </location>
</feature>
<dbReference type="PANTHER" id="PTHR30572:SF4">
    <property type="entry name" value="ABC TRANSPORTER PERMEASE YTRF"/>
    <property type="match status" value="1"/>
</dbReference>
<comment type="subcellular location">
    <subcellularLocation>
        <location evidence="1">Cell membrane</location>
        <topology evidence="1">Multi-pass membrane protein</topology>
    </subcellularLocation>
</comment>
<comment type="caution">
    <text evidence="9">The sequence shown here is derived from an EMBL/GenBank/DDBJ whole genome shotgun (WGS) entry which is preliminary data.</text>
</comment>
<name>X0ZFM7_9ZZZZ</name>
<dbReference type="InterPro" id="IPR050250">
    <property type="entry name" value="Macrolide_Exporter_MacB"/>
</dbReference>
<evidence type="ECO:0000256" key="4">
    <source>
        <dbReference type="ARBA" id="ARBA00022989"/>
    </source>
</evidence>
<feature type="non-terminal residue" evidence="9">
    <location>
        <position position="265"/>
    </location>
</feature>
<feature type="domain" description="ABC3 transporter permease C-terminal" evidence="8">
    <location>
        <begin position="52"/>
        <end position="164"/>
    </location>
</feature>
<proteinExistence type="inferred from homology"/>
<keyword evidence="3 7" id="KW-0812">Transmembrane</keyword>
<evidence type="ECO:0000256" key="7">
    <source>
        <dbReference type="SAM" id="Phobius"/>
    </source>
</evidence>
<keyword evidence="5 7" id="KW-0472">Membrane</keyword>
<dbReference type="EMBL" id="BART01004788">
    <property type="protein sequence ID" value="GAG56977.1"/>
    <property type="molecule type" value="Genomic_DNA"/>
</dbReference>
<accession>X0ZFM7</accession>
<gene>
    <name evidence="9" type="ORF">S01H4_11690</name>
</gene>
<comment type="similarity">
    <text evidence="6">Belongs to the ABC-4 integral membrane protein family.</text>
</comment>